<organism evidence="6 7">
    <name type="scientific">Pycnococcus provasolii</name>
    <dbReference type="NCBI Taxonomy" id="41880"/>
    <lineage>
        <taxon>Eukaryota</taxon>
        <taxon>Viridiplantae</taxon>
        <taxon>Chlorophyta</taxon>
        <taxon>Pseudoscourfieldiophyceae</taxon>
        <taxon>Pseudoscourfieldiales</taxon>
        <taxon>Pycnococcaceae</taxon>
        <taxon>Pycnococcus</taxon>
    </lineage>
</organism>
<dbReference type="InterPro" id="IPR050325">
    <property type="entry name" value="Prot/Nucl_acid_deglycase"/>
</dbReference>
<proteinExistence type="inferred from homology"/>
<keyword evidence="4" id="KW-0812">Transmembrane</keyword>
<comment type="similarity">
    <text evidence="3">Belongs to the peptidase C56 family. HSP31-like subfamily.</text>
</comment>
<dbReference type="EMBL" id="BNJQ01000037">
    <property type="protein sequence ID" value="GHP11852.1"/>
    <property type="molecule type" value="Genomic_DNA"/>
</dbReference>
<accession>A0A830HXB4</accession>
<protein>
    <recommendedName>
        <fullName evidence="5">DJ-1/PfpI domain-containing protein</fullName>
    </recommendedName>
</protein>
<keyword evidence="1" id="KW-0346">Stress response</keyword>
<evidence type="ECO:0000256" key="2">
    <source>
        <dbReference type="ARBA" id="ARBA00023239"/>
    </source>
</evidence>
<dbReference type="GO" id="GO:0019243">
    <property type="term" value="P:methylglyoxal catabolic process to D-lactate via S-lactoyl-glutathione"/>
    <property type="evidence" value="ECO:0007669"/>
    <property type="project" value="TreeGrafter"/>
</dbReference>
<keyword evidence="4" id="KW-1133">Transmembrane helix</keyword>
<dbReference type="PANTHER" id="PTHR48094">
    <property type="entry name" value="PROTEIN/NUCLEIC ACID DEGLYCASE DJ-1-RELATED"/>
    <property type="match status" value="1"/>
</dbReference>
<comment type="caution">
    <text evidence="6">The sequence shown here is derived from an EMBL/GenBank/DDBJ whole genome shotgun (WGS) entry which is preliminary data.</text>
</comment>
<dbReference type="AlphaFoldDB" id="A0A830HXB4"/>
<keyword evidence="2" id="KW-0456">Lyase</keyword>
<dbReference type="Pfam" id="PF01965">
    <property type="entry name" value="DJ-1_PfpI"/>
    <property type="match status" value="1"/>
</dbReference>
<evidence type="ECO:0000256" key="3">
    <source>
        <dbReference type="ARBA" id="ARBA00038493"/>
    </source>
</evidence>
<feature type="transmembrane region" description="Helical" evidence="4">
    <location>
        <begin position="260"/>
        <end position="284"/>
    </location>
</feature>
<evidence type="ECO:0000256" key="4">
    <source>
        <dbReference type="SAM" id="Phobius"/>
    </source>
</evidence>
<dbReference type="GO" id="GO:0019172">
    <property type="term" value="F:glyoxalase III activity"/>
    <property type="evidence" value="ECO:0007669"/>
    <property type="project" value="TreeGrafter"/>
</dbReference>
<evidence type="ECO:0000313" key="6">
    <source>
        <dbReference type="EMBL" id="GHP11852.1"/>
    </source>
</evidence>
<keyword evidence="4" id="KW-0472">Membrane</keyword>
<dbReference type="OrthoDB" id="543156at2759"/>
<dbReference type="Proteomes" id="UP000660262">
    <property type="component" value="Unassembled WGS sequence"/>
</dbReference>
<keyword evidence="7" id="KW-1185">Reference proteome</keyword>
<sequence length="296" mass="31450">MAHPAPPTHTHRVLLITTSHAQGASPTQLAVLHSAFTSSNVDVTIASLAGGTIPLHQDATTTKAQKELNKRFTSDENVALVESKPAWTFDGRDFDGFVLCGGPGALHDFVDNFGLRRLLQPAIAVGRPVAGLETGCSALIQLKNEADHSVVSGLRVTCPVDLESRFAAAGCSIVSSGDVVGDSCIITASATASAAELARAVMRAMPTPLEKAEALVRRMEEVQKTVNGQAGKVMKEFHAMKRTEKEFVKVLVSNTLDDIFGAYVPIMLFAVLAVTLYFGGYSYISKCVQAGRVLPL</sequence>
<name>A0A830HXB4_9CHLO</name>
<feature type="domain" description="DJ-1/PfpI" evidence="5">
    <location>
        <begin position="21"/>
        <end position="203"/>
    </location>
</feature>
<evidence type="ECO:0000313" key="7">
    <source>
        <dbReference type="Proteomes" id="UP000660262"/>
    </source>
</evidence>
<gene>
    <name evidence="6" type="ORF">PPROV_001057900</name>
</gene>
<evidence type="ECO:0000256" key="1">
    <source>
        <dbReference type="ARBA" id="ARBA00023016"/>
    </source>
</evidence>
<evidence type="ECO:0000259" key="5">
    <source>
        <dbReference type="Pfam" id="PF01965"/>
    </source>
</evidence>
<dbReference type="InterPro" id="IPR002818">
    <property type="entry name" value="DJ-1/PfpI"/>
</dbReference>
<dbReference type="SUPFAM" id="SSF52317">
    <property type="entry name" value="Class I glutamine amidotransferase-like"/>
    <property type="match status" value="1"/>
</dbReference>
<dbReference type="PANTHER" id="PTHR48094:SF11">
    <property type="entry name" value="GLUTATHIONE-INDEPENDENT GLYOXALASE HSP31-RELATED"/>
    <property type="match status" value="1"/>
</dbReference>
<dbReference type="Gene3D" id="3.40.50.880">
    <property type="match status" value="1"/>
</dbReference>
<dbReference type="InterPro" id="IPR029062">
    <property type="entry name" value="Class_I_gatase-like"/>
</dbReference>
<dbReference type="GO" id="GO:0005737">
    <property type="term" value="C:cytoplasm"/>
    <property type="evidence" value="ECO:0007669"/>
    <property type="project" value="TreeGrafter"/>
</dbReference>
<reference evidence="6" key="1">
    <citation type="submission" date="2020-10" db="EMBL/GenBank/DDBJ databases">
        <title>Unveiling of a novel bifunctional photoreceptor, Dualchrome1, isolated from a cosmopolitan green alga.</title>
        <authorList>
            <person name="Suzuki S."/>
            <person name="Kawachi M."/>
        </authorList>
    </citation>
    <scope>NUCLEOTIDE SEQUENCE</scope>
    <source>
        <strain evidence="6">NIES 2893</strain>
    </source>
</reference>